<dbReference type="Proteomes" id="UP001321473">
    <property type="component" value="Unassembled WGS sequence"/>
</dbReference>
<keyword evidence="3" id="KW-0862">Zinc</keyword>
<evidence type="ECO:0000256" key="4">
    <source>
        <dbReference type="ARBA" id="ARBA00023125"/>
    </source>
</evidence>
<accession>A0AAQ4FPB8</accession>
<feature type="domain" description="THAP-type" evidence="6">
    <location>
        <begin position="1"/>
        <end position="77"/>
    </location>
</feature>
<dbReference type="InterPro" id="IPR006612">
    <property type="entry name" value="THAP_Znf"/>
</dbReference>
<evidence type="ECO:0000256" key="5">
    <source>
        <dbReference type="PROSITE-ProRule" id="PRU00309"/>
    </source>
</evidence>
<dbReference type="GO" id="GO:0003677">
    <property type="term" value="F:DNA binding"/>
    <property type="evidence" value="ECO:0007669"/>
    <property type="project" value="UniProtKB-UniRule"/>
</dbReference>
<dbReference type="EMBL" id="JARKHS020000984">
    <property type="protein sequence ID" value="KAK8788292.1"/>
    <property type="molecule type" value="Genomic_DNA"/>
</dbReference>
<evidence type="ECO:0000256" key="3">
    <source>
        <dbReference type="ARBA" id="ARBA00022833"/>
    </source>
</evidence>
<evidence type="ECO:0000259" key="6">
    <source>
        <dbReference type="PROSITE" id="PS50950"/>
    </source>
</evidence>
<comment type="caution">
    <text evidence="7">The sequence shown here is derived from an EMBL/GenBank/DDBJ whole genome shotgun (WGS) entry which is preliminary data.</text>
</comment>
<keyword evidence="1" id="KW-0479">Metal-binding</keyword>
<protein>
    <recommendedName>
        <fullName evidence="6">THAP-type domain-containing protein</fullName>
    </recommendedName>
</protein>
<keyword evidence="2 5" id="KW-0863">Zinc-finger</keyword>
<dbReference type="PROSITE" id="PS50950">
    <property type="entry name" value="ZF_THAP"/>
    <property type="match status" value="1"/>
</dbReference>
<gene>
    <name evidence="7" type="ORF">V5799_021933</name>
</gene>
<dbReference type="AlphaFoldDB" id="A0AAQ4FPB8"/>
<organism evidence="7 8">
    <name type="scientific">Amblyomma americanum</name>
    <name type="common">Lone star tick</name>
    <dbReference type="NCBI Taxonomy" id="6943"/>
    <lineage>
        <taxon>Eukaryota</taxon>
        <taxon>Metazoa</taxon>
        <taxon>Ecdysozoa</taxon>
        <taxon>Arthropoda</taxon>
        <taxon>Chelicerata</taxon>
        <taxon>Arachnida</taxon>
        <taxon>Acari</taxon>
        <taxon>Parasitiformes</taxon>
        <taxon>Ixodida</taxon>
        <taxon>Ixodoidea</taxon>
        <taxon>Ixodidae</taxon>
        <taxon>Amblyomminae</taxon>
        <taxon>Amblyomma</taxon>
    </lineage>
</organism>
<evidence type="ECO:0000256" key="2">
    <source>
        <dbReference type="ARBA" id="ARBA00022771"/>
    </source>
</evidence>
<sequence>MSPVSCVVDICLSKFGTEAALHKFPRDAAQKQAWIDFVRVAGRHYWTPSKYTVLYAPYTLTTAATSATRHTALASAFEQNVSSALAPCQRCTTSQQRSVFSLRRADRADEQCQSVSFAQCVVDGVSGLPDSCEYAGIEETPEFSSSSTGWHLSIIWFTWVFSWC</sequence>
<name>A0AAQ4FPB8_AMBAM</name>
<proteinExistence type="predicted"/>
<keyword evidence="8" id="KW-1185">Reference proteome</keyword>
<keyword evidence="4 5" id="KW-0238">DNA-binding</keyword>
<reference evidence="7 8" key="1">
    <citation type="journal article" date="2023" name="Arcadia Sci">
        <title>De novo assembly of a long-read Amblyomma americanum tick genome.</title>
        <authorList>
            <person name="Chou S."/>
            <person name="Poskanzer K.E."/>
            <person name="Rollins M."/>
            <person name="Thuy-Boun P.S."/>
        </authorList>
    </citation>
    <scope>NUCLEOTIDE SEQUENCE [LARGE SCALE GENOMIC DNA]</scope>
    <source>
        <strain evidence="7">F_SG_1</strain>
        <tissue evidence="7">Salivary glands</tissue>
    </source>
</reference>
<evidence type="ECO:0000313" key="8">
    <source>
        <dbReference type="Proteomes" id="UP001321473"/>
    </source>
</evidence>
<dbReference type="GO" id="GO:0008270">
    <property type="term" value="F:zinc ion binding"/>
    <property type="evidence" value="ECO:0007669"/>
    <property type="project" value="UniProtKB-KW"/>
</dbReference>
<evidence type="ECO:0000256" key="1">
    <source>
        <dbReference type="ARBA" id="ARBA00022723"/>
    </source>
</evidence>
<evidence type="ECO:0000313" key="7">
    <source>
        <dbReference type="EMBL" id="KAK8788292.1"/>
    </source>
</evidence>